<dbReference type="SUPFAM" id="SSF46955">
    <property type="entry name" value="Putative DNA-binding domain"/>
    <property type="match status" value="1"/>
</dbReference>
<evidence type="ECO:0000256" key="2">
    <source>
        <dbReference type="ARBA" id="ARBA00023015"/>
    </source>
</evidence>
<accession>A0A2N0Z1G6</accession>
<dbReference type="InterPro" id="IPR029442">
    <property type="entry name" value="GyrI-like"/>
</dbReference>
<dbReference type="Proteomes" id="UP000233375">
    <property type="component" value="Unassembled WGS sequence"/>
</dbReference>
<keyword evidence="4" id="KW-0804">Transcription</keyword>
<evidence type="ECO:0000256" key="1">
    <source>
        <dbReference type="ARBA" id="ARBA00022491"/>
    </source>
</evidence>
<dbReference type="InterPro" id="IPR000551">
    <property type="entry name" value="MerR-type_HTH_dom"/>
</dbReference>
<protein>
    <submittedName>
        <fullName evidence="6">Transcriptional regulator</fullName>
    </submittedName>
</protein>
<reference evidence="6 7" key="1">
    <citation type="journal article" date="2003" name="Int. J. Syst. Evol. Microbiol.">
        <title>Bacillus nealsonii sp. nov., isolated from a spacecraft-assembly facility, whose spores are gamma-radiation resistant.</title>
        <authorList>
            <person name="Venkateswaran K."/>
            <person name="Kempf M."/>
            <person name="Chen F."/>
            <person name="Satomi M."/>
            <person name="Nicholson W."/>
            <person name="Kern R."/>
        </authorList>
    </citation>
    <scope>NUCLEOTIDE SEQUENCE [LARGE SCALE GENOMIC DNA]</scope>
    <source>
        <strain evidence="6 7">FO-92</strain>
    </source>
</reference>
<dbReference type="InterPro" id="IPR011256">
    <property type="entry name" value="Reg_factor_effector_dom_sf"/>
</dbReference>
<gene>
    <name evidence="6" type="ORF">CWS01_12105</name>
</gene>
<dbReference type="CDD" id="cd01107">
    <property type="entry name" value="HTH_BmrR"/>
    <property type="match status" value="1"/>
</dbReference>
<dbReference type="SMART" id="SM00422">
    <property type="entry name" value="HTH_MERR"/>
    <property type="match status" value="1"/>
</dbReference>
<feature type="domain" description="HTH merR-type" evidence="5">
    <location>
        <begin position="4"/>
        <end position="74"/>
    </location>
</feature>
<comment type="caution">
    <text evidence="6">The sequence shown here is derived from an EMBL/GenBank/DDBJ whole genome shotgun (WGS) entry which is preliminary data.</text>
</comment>
<keyword evidence="3" id="KW-0238">DNA-binding</keyword>
<evidence type="ECO:0000313" key="7">
    <source>
        <dbReference type="Proteomes" id="UP000233375"/>
    </source>
</evidence>
<dbReference type="SUPFAM" id="SSF55136">
    <property type="entry name" value="Probable bacterial effector-binding domain"/>
    <property type="match status" value="1"/>
</dbReference>
<evidence type="ECO:0000259" key="5">
    <source>
        <dbReference type="PROSITE" id="PS50937"/>
    </source>
</evidence>
<dbReference type="PROSITE" id="PS50937">
    <property type="entry name" value="HTH_MERR_2"/>
    <property type="match status" value="1"/>
</dbReference>
<keyword evidence="1" id="KW-0678">Repressor</keyword>
<proteinExistence type="predicted"/>
<sequence>MKPYFSIGEMSKLNNIPIQTLRYYDKIDLFKPNYVNPENNYRYYTIKQFFYLDIIKYLKYIGTPLEEMKKIIESNPESMYSFLDKQEITIQEKIRKLQDSQLLINKRKSQLYEQLLLQKRKLGVVYKRTIEERFILKVSCDQVNPHDNPDLYIRKLATVLEKEGSMVDNHYGCIYPLKNYSHSQEIYYDAVYTSIIEEPKIDLPLDIKVDTLPEGEYICIAFEWSPEDYYTYYTKLLETIKKAHVSTNGFVYEVSLPNNYTSSKEENFITELQISINR</sequence>
<evidence type="ECO:0000256" key="3">
    <source>
        <dbReference type="ARBA" id="ARBA00023125"/>
    </source>
</evidence>
<evidence type="ECO:0000256" key="4">
    <source>
        <dbReference type="ARBA" id="ARBA00023163"/>
    </source>
</evidence>
<dbReference type="Pfam" id="PF06445">
    <property type="entry name" value="GyrI-like"/>
    <property type="match status" value="1"/>
</dbReference>
<dbReference type="Gene3D" id="1.10.1660.10">
    <property type="match status" value="1"/>
</dbReference>
<name>A0A2N0Z1G6_9BACI</name>
<dbReference type="AlphaFoldDB" id="A0A2N0Z1G6"/>
<organism evidence="6 7">
    <name type="scientific">Niallia nealsonii</name>
    <dbReference type="NCBI Taxonomy" id="115979"/>
    <lineage>
        <taxon>Bacteria</taxon>
        <taxon>Bacillati</taxon>
        <taxon>Bacillota</taxon>
        <taxon>Bacilli</taxon>
        <taxon>Bacillales</taxon>
        <taxon>Bacillaceae</taxon>
        <taxon>Niallia</taxon>
    </lineage>
</organism>
<keyword evidence="7" id="KW-1185">Reference proteome</keyword>
<dbReference type="GO" id="GO:0003677">
    <property type="term" value="F:DNA binding"/>
    <property type="evidence" value="ECO:0007669"/>
    <property type="project" value="UniProtKB-KW"/>
</dbReference>
<dbReference type="Gene3D" id="3.20.80.10">
    <property type="entry name" value="Regulatory factor, effector binding domain"/>
    <property type="match status" value="1"/>
</dbReference>
<dbReference type="PANTHER" id="PTHR30204:SF69">
    <property type="entry name" value="MERR-FAMILY TRANSCRIPTIONAL REGULATOR"/>
    <property type="match status" value="1"/>
</dbReference>
<evidence type="ECO:0000313" key="6">
    <source>
        <dbReference type="EMBL" id="PKG23355.1"/>
    </source>
</evidence>
<dbReference type="EMBL" id="PISE01000025">
    <property type="protein sequence ID" value="PKG23355.1"/>
    <property type="molecule type" value="Genomic_DNA"/>
</dbReference>
<dbReference type="PANTHER" id="PTHR30204">
    <property type="entry name" value="REDOX-CYCLING DRUG-SENSING TRANSCRIPTIONAL ACTIVATOR SOXR"/>
    <property type="match status" value="1"/>
</dbReference>
<dbReference type="GO" id="GO:0003700">
    <property type="term" value="F:DNA-binding transcription factor activity"/>
    <property type="evidence" value="ECO:0007669"/>
    <property type="project" value="InterPro"/>
</dbReference>
<dbReference type="InterPro" id="IPR009061">
    <property type="entry name" value="DNA-bd_dom_put_sf"/>
</dbReference>
<keyword evidence="2" id="KW-0805">Transcription regulation</keyword>
<dbReference type="RefSeq" id="WP_101177461.1">
    <property type="nucleotide sequence ID" value="NZ_PISE01000025.1"/>
</dbReference>
<dbReference type="Pfam" id="PF00376">
    <property type="entry name" value="MerR"/>
    <property type="match status" value="1"/>
</dbReference>
<dbReference type="OrthoDB" id="9773308at2"/>
<dbReference type="InterPro" id="IPR047057">
    <property type="entry name" value="MerR_fam"/>
</dbReference>